<dbReference type="PATRIC" id="fig|33995.3.peg.4088"/>
<evidence type="ECO:0000313" key="3">
    <source>
        <dbReference type="Proteomes" id="UP000037566"/>
    </source>
</evidence>
<organism evidence="2 3">
    <name type="scientific">Komagataeibacter europaeus</name>
    <name type="common">Gluconacetobacter europaeus</name>
    <dbReference type="NCBI Taxonomy" id="33995"/>
    <lineage>
        <taxon>Bacteria</taxon>
        <taxon>Pseudomonadati</taxon>
        <taxon>Pseudomonadota</taxon>
        <taxon>Alphaproteobacteria</taxon>
        <taxon>Acetobacterales</taxon>
        <taxon>Acetobacteraceae</taxon>
        <taxon>Komagataeibacter</taxon>
    </lineage>
</organism>
<dbReference type="Proteomes" id="UP000037566">
    <property type="component" value="Unassembled WGS sequence"/>
</dbReference>
<comment type="caution">
    <text evidence="2">The sequence shown here is derived from an EMBL/GenBank/DDBJ whole genome shotgun (WGS) entry which is preliminary data.</text>
</comment>
<dbReference type="AlphaFoldDB" id="A0A0M0ECY2"/>
<evidence type="ECO:0000313" key="2">
    <source>
        <dbReference type="EMBL" id="KON62816.1"/>
    </source>
</evidence>
<proteinExistence type="predicted"/>
<dbReference type="STRING" id="33995.KOEU_36900"/>
<keyword evidence="3" id="KW-1185">Reference proteome</keyword>
<accession>A0A0M0ECY2</accession>
<dbReference type="EMBL" id="LHUQ01000063">
    <property type="protein sequence ID" value="KON62816.1"/>
    <property type="molecule type" value="Genomic_DNA"/>
</dbReference>
<sequence>MKLLVARETGLLRLGEVLSDGTNIDADASKYRSVRYDRIKALCEHLAVDIAELMEQVERADIMDTDPQALPKERARLEADVREQAETARPAYEKKKAAYDAKTGCRGRAPKPPDEKLPPERQVSGRSA</sequence>
<feature type="region of interest" description="Disordered" evidence="1">
    <location>
        <begin position="81"/>
        <end position="128"/>
    </location>
</feature>
<name>A0A0M0ECY2_KOMEU</name>
<gene>
    <name evidence="2" type="ORF">KOEU_36900</name>
</gene>
<reference evidence="2" key="1">
    <citation type="submission" date="2015-08" db="EMBL/GenBank/DDBJ databases">
        <title>Draft genome sequence of Komagataeibacter europaeus CECT 8546 a cellulose producer strain from vinegar produced by the traditional method.</title>
        <authorList>
            <person name="Poehlein A."/>
            <person name="Valera M.J."/>
            <person name="Haack F.S."/>
            <person name="Mas A."/>
            <person name="Daniel R."/>
            <person name="Streit W.R."/>
            <person name="Mateo E."/>
        </authorList>
    </citation>
    <scope>NUCLEOTIDE SEQUENCE [LARGE SCALE GENOMIC DNA]</scope>
    <source>
        <strain evidence="2">CECT 8546</strain>
    </source>
</reference>
<evidence type="ECO:0000256" key="1">
    <source>
        <dbReference type="SAM" id="MobiDB-lite"/>
    </source>
</evidence>
<protein>
    <submittedName>
        <fullName evidence="2">Uncharacterized protein</fullName>
    </submittedName>
</protein>
<feature type="compositionally biased region" description="Basic and acidic residues" evidence="1">
    <location>
        <begin position="81"/>
        <end position="99"/>
    </location>
</feature>